<proteinExistence type="predicted"/>
<evidence type="ECO:0000313" key="2">
    <source>
        <dbReference type="Proteomes" id="UP001234202"/>
    </source>
</evidence>
<protein>
    <submittedName>
        <fullName evidence="1">Uncharacterized protein</fullName>
    </submittedName>
</protein>
<organism evidence="1 2">
    <name type="scientific">Naganishia onofrii</name>
    <dbReference type="NCBI Taxonomy" id="1851511"/>
    <lineage>
        <taxon>Eukaryota</taxon>
        <taxon>Fungi</taxon>
        <taxon>Dikarya</taxon>
        <taxon>Basidiomycota</taxon>
        <taxon>Agaricomycotina</taxon>
        <taxon>Tremellomycetes</taxon>
        <taxon>Filobasidiales</taxon>
        <taxon>Filobasidiaceae</taxon>
        <taxon>Naganishia</taxon>
    </lineage>
</organism>
<accession>A0ACC2XC21</accession>
<sequence>MSGVKQHDTFYGSRRAEMEHVELELVTIGNEPDLYEVPLFHRTGPPGWSPFKYVEQTIQLANAVSTVFQGNVKFQIASITGFFKDQEQWNPRTVFGSGLMDDPIFENMAVYSSHMYFGDLKATSGSLMSKTFIRQMIRHWAEYRPLVEAAGLEFRVGETNSLARGGVSGISNAAEAAIWLVDYALHAACLGLKRLHFHHRVGQSYNWFDPVPITGISGGTHADARDTPSIHAPYYGALVLADAIGTEPGTYVVELASIHRYISAYGIYSKDGNLLRVVFINSEPYMDPTKDRPVTEIKIKAGSGLSFVGSKIKTLFTPSTTSTSGLTWAGQSYETGSAKPSGTLVETRLEGDGSTLRIAASEIILLSL</sequence>
<reference evidence="1" key="1">
    <citation type="submission" date="2023-04" db="EMBL/GenBank/DDBJ databases">
        <title>Draft Genome sequencing of Naganishia species isolated from polar environments using Oxford Nanopore Technology.</title>
        <authorList>
            <person name="Leo P."/>
            <person name="Venkateswaran K."/>
        </authorList>
    </citation>
    <scope>NUCLEOTIDE SEQUENCE</scope>
    <source>
        <strain evidence="1">DBVPG 5303</strain>
    </source>
</reference>
<dbReference type="EMBL" id="JASBWV010000018">
    <property type="protein sequence ID" value="KAJ9121176.1"/>
    <property type="molecule type" value="Genomic_DNA"/>
</dbReference>
<comment type="caution">
    <text evidence="1">The sequence shown here is derived from an EMBL/GenBank/DDBJ whole genome shotgun (WGS) entry which is preliminary data.</text>
</comment>
<evidence type="ECO:0000313" key="1">
    <source>
        <dbReference type="EMBL" id="KAJ9121176.1"/>
    </source>
</evidence>
<dbReference type="Proteomes" id="UP001234202">
    <property type="component" value="Unassembled WGS sequence"/>
</dbReference>
<gene>
    <name evidence="1" type="ORF">QFC24_004850</name>
</gene>
<keyword evidence="2" id="KW-1185">Reference proteome</keyword>
<name>A0ACC2XC21_9TREE</name>